<dbReference type="EMBL" id="LGUA01000922">
    <property type="protein sequence ID" value="OAX79712.1"/>
    <property type="molecule type" value="Genomic_DNA"/>
</dbReference>
<proteinExistence type="predicted"/>
<evidence type="ECO:0000313" key="1">
    <source>
        <dbReference type="EMBL" id="OAX79712.1"/>
    </source>
</evidence>
<dbReference type="OrthoDB" id="5271495at2759"/>
<accession>A0A1B7NSF2</accession>
<dbReference type="Proteomes" id="UP000091918">
    <property type="component" value="Unassembled WGS sequence"/>
</dbReference>
<organism evidence="1 2">
    <name type="scientific">Emergomyces africanus</name>
    <dbReference type="NCBI Taxonomy" id="1955775"/>
    <lineage>
        <taxon>Eukaryota</taxon>
        <taxon>Fungi</taxon>
        <taxon>Dikarya</taxon>
        <taxon>Ascomycota</taxon>
        <taxon>Pezizomycotina</taxon>
        <taxon>Eurotiomycetes</taxon>
        <taxon>Eurotiomycetidae</taxon>
        <taxon>Onygenales</taxon>
        <taxon>Ajellomycetaceae</taxon>
        <taxon>Emergomyces</taxon>
    </lineage>
</organism>
<comment type="caution">
    <text evidence="1">The sequence shown here is derived from an EMBL/GenBank/DDBJ whole genome shotgun (WGS) entry which is preliminary data.</text>
</comment>
<evidence type="ECO:0000313" key="2">
    <source>
        <dbReference type="Proteomes" id="UP000091918"/>
    </source>
</evidence>
<sequence length="133" mass="15174">MAQTYINNYLKKQIFEISNPNHGLAILSTDGHGTESEPSVALGFLIHSTNQKRKLKRDPSYILLSLISLFKERSGVPVVSKQSAGRSTLTEDQRQVAKRIKYQGRTTTSRWKEKCQGWVLDMFISLEAEKLQY</sequence>
<gene>
    <name evidence="1" type="ORF">ACJ72_05966</name>
</gene>
<name>A0A1B7NSF2_9EURO</name>
<dbReference type="AlphaFoldDB" id="A0A1B7NSF2"/>
<protein>
    <submittedName>
        <fullName evidence="1">Uncharacterized protein</fullName>
    </submittedName>
</protein>
<keyword evidence="2" id="KW-1185">Reference proteome</keyword>
<reference evidence="1 2" key="1">
    <citation type="submission" date="2015-07" db="EMBL/GenBank/DDBJ databases">
        <title>Emmonsia species relationships and genome sequence.</title>
        <authorList>
            <person name="Cuomo C.A."/>
            <person name="Schwartz I.S."/>
            <person name="Kenyon C."/>
            <person name="de Hoog G.S."/>
            <person name="Govender N.P."/>
            <person name="Botha A."/>
            <person name="Moreno L."/>
            <person name="de Vries M."/>
            <person name="Munoz J.F."/>
            <person name="Stielow J.B."/>
        </authorList>
    </citation>
    <scope>NUCLEOTIDE SEQUENCE [LARGE SCALE GENOMIC DNA]</scope>
    <source>
        <strain evidence="1 2">CBS 136260</strain>
    </source>
</reference>